<reference evidence="2 3" key="1">
    <citation type="submission" date="2023-07" db="EMBL/GenBank/DDBJ databases">
        <title>Genomic Encyclopedia of Type Strains, Phase IV (KMG-IV): sequencing the most valuable type-strain genomes for metagenomic binning, comparative biology and taxonomic classification.</title>
        <authorList>
            <person name="Goeker M."/>
        </authorList>
    </citation>
    <scope>NUCLEOTIDE SEQUENCE [LARGE SCALE GENOMIC DNA]</scope>
    <source>
        <strain evidence="2 3">DSM 40573</strain>
    </source>
</reference>
<keyword evidence="3" id="KW-1185">Reference proteome</keyword>
<feature type="compositionally biased region" description="Basic residues" evidence="1">
    <location>
        <begin position="1"/>
        <end position="19"/>
    </location>
</feature>
<accession>A0ABU0KEV7</accession>
<proteinExistence type="predicted"/>
<sequence>MSRTARHRTHHAGRRPGRHEHRDGHPGHPVTSTFRGVAPTFEYTFPPR</sequence>
<evidence type="ECO:0000256" key="1">
    <source>
        <dbReference type="SAM" id="MobiDB-lite"/>
    </source>
</evidence>
<comment type="caution">
    <text evidence="2">The sequence shown here is derived from an EMBL/GenBank/DDBJ whole genome shotgun (WGS) entry which is preliminary data.</text>
</comment>
<feature type="region of interest" description="Disordered" evidence="1">
    <location>
        <begin position="1"/>
        <end position="39"/>
    </location>
</feature>
<evidence type="ECO:0000313" key="3">
    <source>
        <dbReference type="Proteomes" id="UP001236795"/>
    </source>
</evidence>
<organism evidence="2 3">
    <name type="scientific">Streptomyces thermodiastaticus</name>
    <dbReference type="NCBI Taxonomy" id="44061"/>
    <lineage>
        <taxon>Bacteria</taxon>
        <taxon>Bacillati</taxon>
        <taxon>Actinomycetota</taxon>
        <taxon>Actinomycetes</taxon>
        <taxon>Kitasatosporales</taxon>
        <taxon>Streptomycetaceae</taxon>
        <taxon>Streptomyces</taxon>
    </lineage>
</organism>
<name>A0ABU0KEV7_9ACTN</name>
<evidence type="ECO:0000313" key="2">
    <source>
        <dbReference type="EMBL" id="MDQ0487001.1"/>
    </source>
</evidence>
<dbReference type="EMBL" id="JAUSWC010000005">
    <property type="protein sequence ID" value="MDQ0487001.1"/>
    <property type="molecule type" value="Genomic_DNA"/>
</dbReference>
<gene>
    <name evidence="2" type="ORF">QO019_001843</name>
</gene>
<protein>
    <submittedName>
        <fullName evidence="2">Uncharacterized protein</fullName>
    </submittedName>
</protein>
<dbReference type="Proteomes" id="UP001236795">
    <property type="component" value="Unassembled WGS sequence"/>
</dbReference>